<dbReference type="PANTHER" id="PTHR43130">
    <property type="entry name" value="ARAC-FAMILY TRANSCRIPTIONAL REGULATOR"/>
    <property type="match status" value="1"/>
</dbReference>
<name>A0ABT3IIP9_9BACT</name>
<keyword evidence="1" id="KW-0732">Signal</keyword>
<dbReference type="CDD" id="cd03139">
    <property type="entry name" value="GATase1_PfpI_2"/>
    <property type="match status" value="1"/>
</dbReference>
<reference evidence="3 4" key="1">
    <citation type="submission" date="2022-10" db="EMBL/GenBank/DDBJ databases">
        <title>Chitinophaga nivalis PC15 sp. nov., isolated from Pyeongchang county, South Korea.</title>
        <authorList>
            <person name="Trinh H.N."/>
        </authorList>
    </citation>
    <scope>NUCLEOTIDE SEQUENCE [LARGE SCALE GENOMIC DNA]</scope>
    <source>
        <strain evidence="3 4">PC14</strain>
    </source>
</reference>
<evidence type="ECO:0000259" key="2">
    <source>
        <dbReference type="Pfam" id="PF01965"/>
    </source>
</evidence>
<feature type="chain" id="PRO_5045213532" evidence="1">
    <location>
        <begin position="22"/>
        <end position="237"/>
    </location>
</feature>
<dbReference type="InterPro" id="IPR052158">
    <property type="entry name" value="INH-QAR"/>
</dbReference>
<dbReference type="Pfam" id="PF01965">
    <property type="entry name" value="DJ-1_PfpI"/>
    <property type="match status" value="1"/>
</dbReference>
<dbReference type="Proteomes" id="UP001207742">
    <property type="component" value="Unassembled WGS sequence"/>
</dbReference>
<dbReference type="RefSeq" id="WP_264729374.1">
    <property type="nucleotide sequence ID" value="NZ_JAPDNR010000001.1"/>
</dbReference>
<dbReference type="PANTHER" id="PTHR43130:SF3">
    <property type="entry name" value="HTH-TYPE TRANSCRIPTIONAL REGULATOR RV1931C"/>
    <property type="match status" value="1"/>
</dbReference>
<feature type="signal peptide" evidence="1">
    <location>
        <begin position="1"/>
        <end position="21"/>
    </location>
</feature>
<gene>
    <name evidence="3" type="ORF">OL497_08125</name>
</gene>
<accession>A0ABT3IIP9</accession>
<dbReference type="Gene3D" id="3.40.50.880">
    <property type="match status" value="1"/>
</dbReference>
<dbReference type="EMBL" id="JAPDNS010000001">
    <property type="protein sequence ID" value="MCW3483855.1"/>
    <property type="molecule type" value="Genomic_DNA"/>
</dbReference>
<protein>
    <submittedName>
        <fullName evidence="3">DJ-1/PfpI family protein</fullName>
    </submittedName>
</protein>
<comment type="caution">
    <text evidence="3">The sequence shown here is derived from an EMBL/GenBank/DDBJ whole genome shotgun (WGS) entry which is preliminary data.</text>
</comment>
<evidence type="ECO:0000313" key="3">
    <source>
        <dbReference type="EMBL" id="MCW3483855.1"/>
    </source>
</evidence>
<feature type="domain" description="DJ-1/PfpI" evidence="2">
    <location>
        <begin position="35"/>
        <end position="206"/>
    </location>
</feature>
<dbReference type="InterPro" id="IPR029062">
    <property type="entry name" value="Class_I_gatase-like"/>
</dbReference>
<dbReference type="InterPro" id="IPR002818">
    <property type="entry name" value="DJ-1/PfpI"/>
</dbReference>
<keyword evidence="4" id="KW-1185">Reference proteome</keyword>
<evidence type="ECO:0000256" key="1">
    <source>
        <dbReference type="SAM" id="SignalP"/>
    </source>
</evidence>
<evidence type="ECO:0000313" key="4">
    <source>
        <dbReference type="Proteomes" id="UP001207742"/>
    </source>
</evidence>
<proteinExistence type="predicted"/>
<dbReference type="SUPFAM" id="SSF52317">
    <property type="entry name" value="Class I glutamine amidotransferase-like"/>
    <property type="match status" value="1"/>
</dbReference>
<sequence>MKMIAPFLMVLAMLCSTTIQAQNTAFKFEKGKKIKVAFLVYDQVEALDLNGPVDILTKANTMDPVYQLYTVALTQEPLFMEGNTIKMIPTYSIANAPQADILIIPGSEPGNVAALCAAHPELLQWIQQQSQTAQVTMSVCTGGLILSAAGLLDGKAATTHFMVQDLLKKNPAVKVREGVRYVEDGKILTTAGITSGFDGALHLVEQINGKQIADKIARILIYNRNGDMRFMQTAEKK</sequence>
<organism evidence="3 4">
    <name type="scientific">Chitinophaga nivalis</name>
    <dbReference type="NCBI Taxonomy" id="2991709"/>
    <lineage>
        <taxon>Bacteria</taxon>
        <taxon>Pseudomonadati</taxon>
        <taxon>Bacteroidota</taxon>
        <taxon>Chitinophagia</taxon>
        <taxon>Chitinophagales</taxon>
        <taxon>Chitinophagaceae</taxon>
        <taxon>Chitinophaga</taxon>
    </lineage>
</organism>